<accession>A0A2M4CET8</accession>
<feature type="signal peptide" evidence="1">
    <location>
        <begin position="1"/>
        <end position="24"/>
    </location>
</feature>
<evidence type="ECO:0000256" key="1">
    <source>
        <dbReference type="SAM" id="SignalP"/>
    </source>
</evidence>
<dbReference type="EMBL" id="GGFJ01014706">
    <property type="protein sequence ID" value="MBW63847.1"/>
    <property type="molecule type" value="Transcribed_RNA"/>
</dbReference>
<keyword evidence="1" id="KW-0732">Signal</keyword>
<protein>
    <submittedName>
        <fullName evidence="2">Putative secreted protein</fullName>
    </submittedName>
</protein>
<sequence length="68" mass="7982">MIHSRGQRNISLLGFVFLVELSRARRRCFGPHRVGTELRKNRLHRSFRGSIWGRQTLGGHRLDGVRSW</sequence>
<organism evidence="2">
    <name type="scientific">Anopheles marajoara</name>
    <dbReference type="NCBI Taxonomy" id="58244"/>
    <lineage>
        <taxon>Eukaryota</taxon>
        <taxon>Metazoa</taxon>
        <taxon>Ecdysozoa</taxon>
        <taxon>Arthropoda</taxon>
        <taxon>Hexapoda</taxon>
        <taxon>Insecta</taxon>
        <taxon>Pterygota</taxon>
        <taxon>Neoptera</taxon>
        <taxon>Endopterygota</taxon>
        <taxon>Diptera</taxon>
        <taxon>Nematocera</taxon>
        <taxon>Culicoidea</taxon>
        <taxon>Culicidae</taxon>
        <taxon>Anophelinae</taxon>
        <taxon>Anopheles</taxon>
    </lineage>
</organism>
<evidence type="ECO:0000313" key="2">
    <source>
        <dbReference type="EMBL" id="MBW63847.1"/>
    </source>
</evidence>
<reference evidence="2" key="1">
    <citation type="submission" date="2018-01" db="EMBL/GenBank/DDBJ databases">
        <title>An insight into the sialome of Amazonian anophelines.</title>
        <authorList>
            <person name="Ribeiro J.M."/>
            <person name="Scarpassa V."/>
            <person name="Calvo E."/>
        </authorList>
    </citation>
    <scope>NUCLEOTIDE SEQUENCE</scope>
    <source>
        <tissue evidence="2">Salivary glands</tissue>
    </source>
</reference>
<proteinExistence type="predicted"/>
<dbReference type="AlphaFoldDB" id="A0A2M4CET8"/>
<feature type="chain" id="PRO_5014766449" evidence="1">
    <location>
        <begin position="25"/>
        <end position="68"/>
    </location>
</feature>
<name>A0A2M4CET8_9DIPT</name>